<feature type="non-terminal residue" evidence="2">
    <location>
        <position position="1"/>
    </location>
</feature>
<sequence>AAGVGSKHHLVLSGWSTCWGEVNLRLQISCGMMVHSCSGLSLGTSLVWNLQVFCGFKSHTSSGTSNKEVMVLSWHSSGPSSVTQPAPQISMGSFSHLVSPTNLPGCFSTGLVDGTALLGSLTIADLLQRTVTFLHLLLNGLLLEGDLAGLFKVLFTNLLLGGFELCYIGVVTFFHIFVRAFKNGILLQSLDSLFVLHATKSGLGVRLAIAKIHSTTLDAILSPLAVKWIDSIGHCQGDNRKDDNKGLKKTCVVSSVSYFLVYNEIEGY</sequence>
<feature type="non-terminal residue" evidence="2">
    <location>
        <position position="268"/>
    </location>
</feature>
<dbReference type="AlphaFoldDB" id="A0A553NU11"/>
<dbReference type="Proteomes" id="UP000318571">
    <property type="component" value="Chromosome 1"/>
</dbReference>
<protein>
    <submittedName>
        <fullName evidence="2">Uncharacterized protein</fullName>
    </submittedName>
</protein>
<comment type="caution">
    <text evidence="2">The sequence shown here is derived from an EMBL/GenBank/DDBJ whole genome shotgun (WGS) entry which is preliminary data.</text>
</comment>
<keyword evidence="1" id="KW-1133">Transmembrane helix</keyword>
<accession>A0A553NU11</accession>
<dbReference type="EMBL" id="VCGU01000010">
    <property type="protein sequence ID" value="TRY68925.1"/>
    <property type="molecule type" value="Genomic_DNA"/>
</dbReference>
<gene>
    <name evidence="2" type="ORF">TCAL_15161</name>
</gene>
<proteinExistence type="predicted"/>
<organism evidence="2 3">
    <name type="scientific">Tigriopus californicus</name>
    <name type="common">Marine copepod</name>
    <dbReference type="NCBI Taxonomy" id="6832"/>
    <lineage>
        <taxon>Eukaryota</taxon>
        <taxon>Metazoa</taxon>
        <taxon>Ecdysozoa</taxon>
        <taxon>Arthropoda</taxon>
        <taxon>Crustacea</taxon>
        <taxon>Multicrustacea</taxon>
        <taxon>Hexanauplia</taxon>
        <taxon>Copepoda</taxon>
        <taxon>Harpacticoida</taxon>
        <taxon>Harpacticidae</taxon>
        <taxon>Tigriopus</taxon>
    </lineage>
</organism>
<reference evidence="2 3" key="1">
    <citation type="journal article" date="2018" name="Nat. Ecol. Evol.">
        <title>Genomic signatures of mitonuclear coevolution across populations of Tigriopus californicus.</title>
        <authorList>
            <person name="Barreto F.S."/>
            <person name="Watson E.T."/>
            <person name="Lima T.G."/>
            <person name="Willett C.S."/>
            <person name="Edmands S."/>
            <person name="Li W."/>
            <person name="Burton R.S."/>
        </authorList>
    </citation>
    <scope>NUCLEOTIDE SEQUENCE [LARGE SCALE GENOMIC DNA]</scope>
    <source>
        <strain evidence="2 3">San Diego</strain>
    </source>
</reference>
<evidence type="ECO:0000313" key="3">
    <source>
        <dbReference type="Proteomes" id="UP000318571"/>
    </source>
</evidence>
<keyword evidence="3" id="KW-1185">Reference proteome</keyword>
<evidence type="ECO:0000313" key="2">
    <source>
        <dbReference type="EMBL" id="TRY68925.1"/>
    </source>
</evidence>
<feature type="transmembrane region" description="Helical" evidence="1">
    <location>
        <begin position="158"/>
        <end position="178"/>
    </location>
</feature>
<name>A0A553NU11_TIGCA</name>
<evidence type="ECO:0000256" key="1">
    <source>
        <dbReference type="SAM" id="Phobius"/>
    </source>
</evidence>
<keyword evidence="1" id="KW-0472">Membrane</keyword>
<keyword evidence="1" id="KW-0812">Transmembrane</keyword>